<feature type="region of interest" description="Disordered" evidence="1">
    <location>
        <begin position="1"/>
        <end position="20"/>
    </location>
</feature>
<sequence>MPASSKVSAQQTLSTSQHMADSPRYFQAKILQFSSQEKQALHLLSNIETMSAGVDENVINEVGEYNEVGH</sequence>
<keyword evidence="3" id="KW-1185">Reference proteome</keyword>
<evidence type="ECO:0000256" key="1">
    <source>
        <dbReference type="SAM" id="MobiDB-lite"/>
    </source>
</evidence>
<dbReference type="AlphaFoldDB" id="A0A9W8C6Z5"/>
<proteinExistence type="predicted"/>
<comment type="caution">
    <text evidence="2">The sequence shown here is derived from an EMBL/GenBank/DDBJ whole genome shotgun (WGS) entry which is preliminary data.</text>
</comment>
<reference evidence="2" key="1">
    <citation type="submission" date="2021-02" db="EMBL/GenBank/DDBJ databases">
        <title>Comparative genomics reveals that relaxation of natural selection precedes convergent phenotypic evolution of cavefish.</title>
        <authorList>
            <person name="Peng Z."/>
        </authorList>
    </citation>
    <scope>NUCLEOTIDE SEQUENCE</scope>
    <source>
        <tissue evidence="2">Muscle</tissue>
    </source>
</reference>
<dbReference type="EMBL" id="JAFHDT010000006">
    <property type="protein sequence ID" value="KAI7809007.1"/>
    <property type="molecule type" value="Genomic_DNA"/>
</dbReference>
<gene>
    <name evidence="2" type="ORF">IRJ41_024949</name>
</gene>
<evidence type="ECO:0000313" key="3">
    <source>
        <dbReference type="Proteomes" id="UP001059041"/>
    </source>
</evidence>
<organism evidence="2 3">
    <name type="scientific">Triplophysa rosa</name>
    <name type="common">Cave loach</name>
    <dbReference type="NCBI Taxonomy" id="992332"/>
    <lineage>
        <taxon>Eukaryota</taxon>
        <taxon>Metazoa</taxon>
        <taxon>Chordata</taxon>
        <taxon>Craniata</taxon>
        <taxon>Vertebrata</taxon>
        <taxon>Euteleostomi</taxon>
        <taxon>Actinopterygii</taxon>
        <taxon>Neopterygii</taxon>
        <taxon>Teleostei</taxon>
        <taxon>Ostariophysi</taxon>
        <taxon>Cypriniformes</taxon>
        <taxon>Nemacheilidae</taxon>
        <taxon>Triplophysa</taxon>
    </lineage>
</organism>
<protein>
    <submittedName>
        <fullName evidence="2">Uncharacterized protein</fullName>
    </submittedName>
</protein>
<feature type="compositionally biased region" description="Polar residues" evidence="1">
    <location>
        <begin position="1"/>
        <end position="19"/>
    </location>
</feature>
<accession>A0A9W8C6Z5</accession>
<name>A0A9W8C6Z5_TRIRA</name>
<evidence type="ECO:0000313" key="2">
    <source>
        <dbReference type="EMBL" id="KAI7809007.1"/>
    </source>
</evidence>
<dbReference type="Proteomes" id="UP001059041">
    <property type="component" value="Linkage Group LG6"/>
</dbReference>